<reference evidence="2" key="1">
    <citation type="submission" date="2017-12" db="EMBL/GenBank/DDBJ databases">
        <authorList>
            <person name="Barbosa P."/>
            <person name="Usie A."/>
            <person name="Ramos A.M."/>
        </authorList>
    </citation>
    <scope>NUCLEOTIDE SEQUENCE</scope>
    <source>
        <strain evidence="2">HL8</strain>
        <tissue evidence="2">Leaves</tissue>
    </source>
</reference>
<comment type="caution">
    <text evidence="2">The sequence shown here is derived from an EMBL/GenBank/DDBJ whole genome shotgun (WGS) entry which is preliminary data.</text>
</comment>
<reference evidence="2" key="3">
    <citation type="submission" date="2023-07" db="EMBL/GenBank/DDBJ databases">
        <title>An improved reference 1 genome and first organelle genomes of Quercus suber.</title>
        <authorList>
            <consortium name="Genosuber Consortium"/>
            <person name="Usie A."/>
            <person name="Serra O."/>
            <person name="Barros P."/>
        </authorList>
    </citation>
    <scope>NUCLEOTIDE SEQUENCE</scope>
    <source>
        <strain evidence="2">HL8</strain>
        <tissue evidence="2">Leaves</tissue>
    </source>
</reference>
<dbReference type="Pfam" id="PF05910">
    <property type="entry name" value="DUF868"/>
    <property type="match status" value="2"/>
</dbReference>
<dbReference type="EMBL" id="PKMF04000065">
    <property type="protein sequence ID" value="KAK7853472.1"/>
    <property type="molecule type" value="Genomic_DNA"/>
</dbReference>
<name>A0AAW0LP35_QUESU</name>
<dbReference type="EMBL" id="PKMF04000065">
    <property type="protein sequence ID" value="KAK7853446.1"/>
    <property type="molecule type" value="Genomic_DNA"/>
</dbReference>
<evidence type="ECO:0000313" key="1">
    <source>
        <dbReference type="EMBL" id="KAK7853446.1"/>
    </source>
</evidence>
<organism evidence="2 3">
    <name type="scientific">Quercus suber</name>
    <name type="common">Cork oak</name>
    <dbReference type="NCBI Taxonomy" id="58331"/>
    <lineage>
        <taxon>Eukaryota</taxon>
        <taxon>Viridiplantae</taxon>
        <taxon>Streptophyta</taxon>
        <taxon>Embryophyta</taxon>
        <taxon>Tracheophyta</taxon>
        <taxon>Spermatophyta</taxon>
        <taxon>Magnoliopsida</taxon>
        <taxon>eudicotyledons</taxon>
        <taxon>Gunneridae</taxon>
        <taxon>Pentapetalae</taxon>
        <taxon>rosids</taxon>
        <taxon>fabids</taxon>
        <taxon>Fagales</taxon>
        <taxon>Fagaceae</taxon>
        <taxon>Quercus</taxon>
    </lineage>
</organism>
<accession>A0AAW0LP35</accession>
<keyword evidence="3" id="KW-1185">Reference proteome</keyword>
<dbReference type="PANTHER" id="PTHR31972">
    <property type="entry name" value="EXPRESSED PROTEIN"/>
    <property type="match status" value="1"/>
</dbReference>
<sequence length="105" mass="11512">MGQGLSVGIDDLVCPINAFVRKGSKNLNVDSSKIEIYWTLTNAKFGSGLEPVEGLFSCCVLSGNSFTSKREHIFGRRFYGAKTKFCDKGNMHDVTIECDILTLLG</sequence>
<reference evidence="2 3" key="2">
    <citation type="journal article" date="2018" name="Sci. Data">
        <title>The draft genome sequence of cork oak.</title>
        <authorList>
            <person name="Ramos A.M."/>
            <person name="Usie A."/>
            <person name="Barbosa P."/>
            <person name="Barros P.M."/>
            <person name="Capote T."/>
            <person name="Chaves I."/>
            <person name="Simoes F."/>
            <person name="Abreu I."/>
            <person name="Carrasquinho I."/>
            <person name="Faro C."/>
            <person name="Guimaraes J.B."/>
            <person name="Mendonca D."/>
            <person name="Nobrega F."/>
            <person name="Rodrigues L."/>
            <person name="Saibo N.J.M."/>
            <person name="Varela M.C."/>
            <person name="Egas C."/>
            <person name="Matos J."/>
            <person name="Miguel C.M."/>
            <person name="Oliveira M.M."/>
            <person name="Ricardo C.P."/>
            <person name="Goncalves S."/>
        </authorList>
    </citation>
    <scope>NUCLEOTIDE SEQUENCE [LARGE SCALE GENOMIC DNA]</scope>
    <source>
        <strain evidence="3">cv. HL8</strain>
        <strain evidence="2">HL8</strain>
    </source>
</reference>
<evidence type="ECO:0000313" key="3">
    <source>
        <dbReference type="Proteomes" id="UP000237347"/>
    </source>
</evidence>
<dbReference type="PANTHER" id="PTHR31972:SF4">
    <property type="entry name" value="DUF868 DOMAIN-CONTAINING PROTEIN"/>
    <property type="match status" value="1"/>
</dbReference>
<gene>
    <name evidence="2" type="ORF">CFP56_035818</name>
    <name evidence="1" type="ORF">CFP56_035821</name>
</gene>
<dbReference type="AlphaFoldDB" id="A0AAW0LP35"/>
<dbReference type="Proteomes" id="UP000237347">
    <property type="component" value="Unassembled WGS sequence"/>
</dbReference>
<dbReference type="InterPro" id="IPR008586">
    <property type="entry name" value="DUF868_pln"/>
</dbReference>
<evidence type="ECO:0000313" key="2">
    <source>
        <dbReference type="EMBL" id="KAK7853472.1"/>
    </source>
</evidence>
<protein>
    <recommendedName>
        <fullName evidence="4">MATH domain-containing protein</fullName>
    </recommendedName>
</protein>
<evidence type="ECO:0008006" key="4">
    <source>
        <dbReference type="Google" id="ProtNLM"/>
    </source>
</evidence>
<proteinExistence type="predicted"/>